<comment type="cofactor">
    <cofactor evidence="8 9">
        <name>Zn(2+)</name>
        <dbReference type="ChEBI" id="CHEBI:29105"/>
    </cofactor>
    <text evidence="8 9">Binds 1 zinc ion per subunit.</text>
</comment>
<comment type="caution">
    <text evidence="10">The sequence shown here is derived from an EMBL/GenBank/DDBJ whole genome shotgun (WGS) entry which is preliminary data.</text>
</comment>
<dbReference type="FunFam" id="3.90.132.10:FF:000001">
    <property type="entry name" value="leishmanolysin-like peptidase isoform X2"/>
    <property type="match status" value="1"/>
</dbReference>
<dbReference type="PRINTS" id="PR00782">
    <property type="entry name" value="LSHMANOLYSIN"/>
</dbReference>
<proteinExistence type="inferred from homology"/>
<dbReference type="EMBL" id="BGZK01000150">
    <property type="protein sequence ID" value="GBP23418.1"/>
    <property type="molecule type" value="Genomic_DNA"/>
</dbReference>
<dbReference type="GO" id="GO:0005737">
    <property type="term" value="C:cytoplasm"/>
    <property type="evidence" value="ECO:0007669"/>
    <property type="project" value="TreeGrafter"/>
</dbReference>
<evidence type="ECO:0000256" key="4">
    <source>
        <dbReference type="ARBA" id="ARBA00022801"/>
    </source>
</evidence>
<dbReference type="GO" id="GO:0004222">
    <property type="term" value="F:metalloendopeptidase activity"/>
    <property type="evidence" value="ECO:0007669"/>
    <property type="project" value="UniProtKB-UniRule"/>
</dbReference>
<dbReference type="GO" id="GO:0046872">
    <property type="term" value="F:metal ion binding"/>
    <property type="evidence" value="ECO:0007669"/>
    <property type="project" value="UniProtKB-KW"/>
</dbReference>
<evidence type="ECO:0000256" key="3">
    <source>
        <dbReference type="ARBA" id="ARBA00022723"/>
    </source>
</evidence>
<dbReference type="STRING" id="151549.A0A4C1UAQ6"/>
<dbReference type="PANTHER" id="PTHR10942:SF0">
    <property type="entry name" value="LEISHMANOLYSIN-LIKE PEPTIDASE"/>
    <property type="match status" value="1"/>
</dbReference>
<dbReference type="GO" id="GO:0006508">
    <property type="term" value="P:proteolysis"/>
    <property type="evidence" value="ECO:0007669"/>
    <property type="project" value="UniProtKB-KW"/>
</dbReference>
<evidence type="ECO:0000256" key="2">
    <source>
        <dbReference type="ARBA" id="ARBA00022670"/>
    </source>
</evidence>
<evidence type="ECO:0000256" key="1">
    <source>
        <dbReference type="ARBA" id="ARBA00005860"/>
    </source>
</evidence>
<comment type="similarity">
    <text evidence="1 9">Belongs to the peptidase M8 family.</text>
</comment>
<keyword evidence="5 8" id="KW-0862">Zinc</keyword>
<accession>A0A4C1UAQ6</accession>
<gene>
    <name evidence="10" type="primary">Invadolysin</name>
    <name evidence="10" type="ORF">EVAR_22277_1</name>
</gene>
<dbReference type="OrthoDB" id="527990at2759"/>
<dbReference type="InterPro" id="IPR001577">
    <property type="entry name" value="Peptidase_M8"/>
</dbReference>
<keyword evidence="2 9" id="KW-0645">Protease</keyword>
<organism evidence="10 11">
    <name type="scientific">Eumeta variegata</name>
    <name type="common">Bagworm moth</name>
    <name type="synonym">Eumeta japonica</name>
    <dbReference type="NCBI Taxonomy" id="151549"/>
    <lineage>
        <taxon>Eukaryota</taxon>
        <taxon>Metazoa</taxon>
        <taxon>Ecdysozoa</taxon>
        <taxon>Arthropoda</taxon>
        <taxon>Hexapoda</taxon>
        <taxon>Insecta</taxon>
        <taxon>Pterygota</taxon>
        <taxon>Neoptera</taxon>
        <taxon>Endopterygota</taxon>
        <taxon>Lepidoptera</taxon>
        <taxon>Glossata</taxon>
        <taxon>Ditrysia</taxon>
        <taxon>Tineoidea</taxon>
        <taxon>Psychidae</taxon>
        <taxon>Oiketicinae</taxon>
        <taxon>Eumeta</taxon>
    </lineage>
</organism>
<evidence type="ECO:0000256" key="6">
    <source>
        <dbReference type="ARBA" id="ARBA00023049"/>
    </source>
</evidence>
<evidence type="ECO:0000256" key="9">
    <source>
        <dbReference type="RuleBase" id="RU366077"/>
    </source>
</evidence>
<dbReference type="AlphaFoldDB" id="A0A4C1UAQ6"/>
<keyword evidence="4 9" id="KW-0378">Hydrolase</keyword>
<dbReference type="PANTHER" id="PTHR10942">
    <property type="entry name" value="LEISHMANOLYSIN-LIKE PEPTIDASE"/>
    <property type="match status" value="1"/>
</dbReference>
<dbReference type="Proteomes" id="UP000299102">
    <property type="component" value="Unassembled WGS sequence"/>
</dbReference>
<evidence type="ECO:0000256" key="7">
    <source>
        <dbReference type="ARBA" id="ARBA00039717"/>
    </source>
</evidence>
<dbReference type="GO" id="GO:0007155">
    <property type="term" value="P:cell adhesion"/>
    <property type="evidence" value="ECO:0007669"/>
    <property type="project" value="InterPro"/>
</dbReference>
<dbReference type="SUPFAM" id="SSF55486">
    <property type="entry name" value="Metalloproteases ('zincins'), catalytic domain"/>
    <property type="match status" value="1"/>
</dbReference>
<protein>
    <recommendedName>
        <fullName evidence="7 9">Leishmanolysin-like peptidase</fullName>
        <ecNumber evidence="9">3.4.24.-</ecNumber>
    </recommendedName>
</protein>
<evidence type="ECO:0000313" key="10">
    <source>
        <dbReference type="EMBL" id="GBP23418.1"/>
    </source>
</evidence>
<reference evidence="10 11" key="1">
    <citation type="journal article" date="2019" name="Commun. Biol.">
        <title>The bagworm genome reveals a unique fibroin gene that provides high tensile strength.</title>
        <authorList>
            <person name="Kono N."/>
            <person name="Nakamura H."/>
            <person name="Ohtoshi R."/>
            <person name="Tomita M."/>
            <person name="Numata K."/>
            <person name="Arakawa K."/>
        </authorList>
    </citation>
    <scope>NUCLEOTIDE SEQUENCE [LARGE SCALE GENOMIC DNA]</scope>
</reference>
<dbReference type="Gene3D" id="3.90.132.10">
    <property type="entry name" value="Leishmanolysin , domain 2"/>
    <property type="match status" value="1"/>
</dbReference>
<evidence type="ECO:0000256" key="5">
    <source>
        <dbReference type="ARBA" id="ARBA00022833"/>
    </source>
</evidence>
<dbReference type="GO" id="GO:0016020">
    <property type="term" value="C:membrane"/>
    <property type="evidence" value="ECO:0007669"/>
    <property type="project" value="InterPro"/>
</dbReference>
<evidence type="ECO:0000313" key="11">
    <source>
        <dbReference type="Proteomes" id="UP000299102"/>
    </source>
</evidence>
<evidence type="ECO:0000256" key="8">
    <source>
        <dbReference type="PIRSR" id="PIRSR601577-2"/>
    </source>
</evidence>
<keyword evidence="11" id="KW-1185">Reference proteome</keyword>
<keyword evidence="3 8" id="KW-0479">Metal-binding</keyword>
<dbReference type="EC" id="3.4.24.-" evidence="9"/>
<dbReference type="Pfam" id="PF01457">
    <property type="entry name" value="Peptidase_M8"/>
    <property type="match status" value="1"/>
</dbReference>
<keyword evidence="6 8" id="KW-0482">Metalloprotease</keyword>
<feature type="binding site" evidence="8">
    <location>
        <position position="86"/>
    </location>
    <ligand>
        <name>Zn(2+)</name>
        <dbReference type="ChEBI" id="CHEBI:29105"/>
        <note>catalytic</note>
    </ligand>
</feature>
<sequence>MLCSRTTIIASPSAARRHTWVPTARDMHCGRRLKGVVSPQDVTGNRHGSVSSPPARPEVVREHFNCSTLEGAELEDQGGDGTAITHWEKRVFENEAMTGTHTQNSVFSRITFALMEDTGWYRADYSHAQDLDWGRGLGCGFAAQSCKEWLNTSRFRSNAPRPFLLLPCIAVSRRRDAFLTNFTTVDDTCVYIVVRANSSECACVLDSSVTTRRRHLAAPFCERIKGDPLRTECSPRRNAVVICNLVKHDVILPRQYQVGHLLKP</sequence>
<name>A0A4C1UAQ6_EUMVA</name>